<protein>
    <submittedName>
        <fullName evidence="2">ABC-transporter</fullName>
    </submittedName>
</protein>
<feature type="transmembrane region" description="Helical" evidence="1">
    <location>
        <begin position="182"/>
        <end position="202"/>
    </location>
</feature>
<dbReference type="EMBL" id="HQ446454">
    <property type="protein sequence ID" value="AED99780.1"/>
    <property type="molecule type" value="Genomic_DNA"/>
</dbReference>
<feature type="transmembrane region" description="Helical" evidence="1">
    <location>
        <begin position="151"/>
        <end position="170"/>
    </location>
</feature>
<organism evidence="2">
    <name type="scientific">Bacillus thuringiensis</name>
    <dbReference type="NCBI Taxonomy" id="1428"/>
    <lineage>
        <taxon>Bacteria</taxon>
        <taxon>Bacillati</taxon>
        <taxon>Bacillota</taxon>
        <taxon>Bacilli</taxon>
        <taxon>Bacillales</taxon>
        <taxon>Bacillaceae</taxon>
        <taxon>Bacillus</taxon>
        <taxon>Bacillus cereus group</taxon>
    </lineage>
</organism>
<feature type="transmembrane region" description="Helical" evidence="1">
    <location>
        <begin position="116"/>
        <end position="139"/>
    </location>
</feature>
<evidence type="ECO:0000313" key="2">
    <source>
        <dbReference type="EMBL" id="AED99780.1"/>
    </source>
</evidence>
<dbReference type="AlphaFoldDB" id="F5AT05"/>
<sequence length="213" mass="24813">MIIMFAILKKDILINQKYLLIVLLYSIIFPVILIIDGDNKYLMMSFLLPFINVNFFVGKSCYIEDSVDVRNFLKMLPINHNKIVFIRYIEMIVTLALSSVYAFLVQLYLMNGVSNAFLIHVNLLVFSALLIYFGIYLSVYYKINYHAAQNTLMFLFVIGVSTFILTEKVFNIKIEMINHLNYSASYIAFVISIIVLSITYLYSIKEFKFNKFA</sequence>
<keyword evidence="1" id="KW-0812">Transmembrane</keyword>
<feature type="transmembrane region" description="Helical" evidence="1">
    <location>
        <begin position="84"/>
        <end position="104"/>
    </location>
</feature>
<dbReference type="TCDB" id="3.A.1.149.1">
    <property type="family name" value="the atp-binding cassette (abc) superfamily"/>
</dbReference>
<feature type="transmembrane region" description="Helical" evidence="1">
    <location>
        <begin position="41"/>
        <end position="63"/>
    </location>
</feature>
<dbReference type="InterPro" id="IPR025699">
    <property type="entry name" value="ABC2_memb-like"/>
</dbReference>
<accession>F5AT05</accession>
<keyword evidence="1" id="KW-0472">Membrane</keyword>
<proteinExistence type="predicted"/>
<keyword evidence="1" id="KW-1133">Transmembrane helix</keyword>
<name>F5AT05_BACTU</name>
<evidence type="ECO:0000256" key="1">
    <source>
        <dbReference type="SAM" id="Phobius"/>
    </source>
</evidence>
<reference evidence="2" key="1">
    <citation type="journal article" date="2010" name="Proc. Natl. Acad. Sci. U.S.A.">
        <title>Thuricin CD, a posttranslationally modified bacteriocin with a narrow spectrum of activity against Clostridium difficile.</title>
        <authorList>
            <person name="Rea M.C."/>
            <person name="Sit C.S."/>
            <person name="Clayton E."/>
            <person name="O'Connor P.M."/>
            <person name="Whittal R.M."/>
            <person name="Zheng J."/>
            <person name="Vederas J.C."/>
            <person name="Ross R.P."/>
            <person name="Hill C."/>
        </authorList>
    </citation>
    <scope>NUCLEOTIDE SEQUENCE</scope>
    <source>
        <strain evidence="2">DPC6431</strain>
    </source>
</reference>
<feature type="transmembrane region" description="Helical" evidence="1">
    <location>
        <begin position="18"/>
        <end position="35"/>
    </location>
</feature>
<dbReference type="Pfam" id="PF13346">
    <property type="entry name" value="ABC2_membrane_5"/>
    <property type="match status" value="1"/>
</dbReference>